<reference evidence="6 7" key="1">
    <citation type="submission" date="2015-07" db="EMBL/GenBank/DDBJ databases">
        <title>Draft Genome Sequence of Malassezia furfur CBS1878 and Malassezia pachydermatis CBS1879.</title>
        <authorList>
            <person name="Triana S."/>
            <person name="Ohm R."/>
            <person name="Gonzalez A."/>
            <person name="DeCock H."/>
            <person name="Restrepo S."/>
            <person name="Celis A."/>
        </authorList>
    </citation>
    <scope>NUCLEOTIDE SEQUENCE [LARGE SCALE GENOMIC DNA]</scope>
    <source>
        <strain evidence="6 7">CBS 1879</strain>
    </source>
</reference>
<dbReference type="RefSeq" id="XP_017990518.1">
    <property type="nucleotide sequence ID" value="XM_018135101.1"/>
</dbReference>
<dbReference type="InterPro" id="IPR028160">
    <property type="entry name" value="Slx9-like"/>
</dbReference>
<dbReference type="VEuPathDB" id="FungiDB:Malapachy_0585"/>
<protein>
    <recommendedName>
        <fullName evidence="3">Ribosome biogenesis protein SLX9</fullName>
    </recommendedName>
</protein>
<comment type="similarity">
    <text evidence="2">Belongs to the SLX9 family.</text>
</comment>
<dbReference type="OrthoDB" id="18703at2759"/>
<dbReference type="GO" id="GO:0000462">
    <property type="term" value="P:maturation of SSU-rRNA from tricistronic rRNA transcript (SSU-rRNA, 5.8S rRNA, LSU-rRNA)"/>
    <property type="evidence" value="ECO:0007669"/>
    <property type="project" value="InterPro"/>
</dbReference>
<evidence type="ECO:0000256" key="1">
    <source>
        <dbReference type="ARBA" id="ARBA00004604"/>
    </source>
</evidence>
<gene>
    <name evidence="6" type="ORF">Malapachy_0585</name>
</gene>
<evidence type="ECO:0000256" key="3">
    <source>
        <dbReference type="ARBA" id="ARBA00021321"/>
    </source>
</evidence>
<keyword evidence="4" id="KW-0539">Nucleus</keyword>
<sequence length="153" mass="17023">MGRRETASPFPPREAKKTRSSLAVRLQKEQKFPRTLSKSALRRQKQRAKEQLAGNQEGMQALTEMVTSMEEAMEDSPSQASSHPRLPHVPSGTTAKSRRAMLTRERQRQPFILADLQKSDNPFAALRTHARNTLELAARPATGAAAETDETMG</sequence>
<evidence type="ECO:0000313" key="7">
    <source>
        <dbReference type="Proteomes" id="UP000037751"/>
    </source>
</evidence>
<name>A0A0M8MI21_9BASI</name>
<dbReference type="GO" id="GO:0030688">
    <property type="term" value="C:preribosome, small subunit precursor"/>
    <property type="evidence" value="ECO:0007669"/>
    <property type="project" value="InterPro"/>
</dbReference>
<evidence type="ECO:0000256" key="4">
    <source>
        <dbReference type="ARBA" id="ARBA00023242"/>
    </source>
</evidence>
<evidence type="ECO:0000313" key="6">
    <source>
        <dbReference type="EMBL" id="KOS12886.1"/>
    </source>
</evidence>
<organism evidence="6 7">
    <name type="scientific">Malassezia pachydermatis</name>
    <dbReference type="NCBI Taxonomy" id="77020"/>
    <lineage>
        <taxon>Eukaryota</taxon>
        <taxon>Fungi</taxon>
        <taxon>Dikarya</taxon>
        <taxon>Basidiomycota</taxon>
        <taxon>Ustilaginomycotina</taxon>
        <taxon>Malasseziomycetes</taxon>
        <taxon>Malasseziales</taxon>
        <taxon>Malasseziaceae</taxon>
        <taxon>Malassezia</taxon>
    </lineage>
</organism>
<dbReference type="AlphaFoldDB" id="A0A0M8MI21"/>
<evidence type="ECO:0000256" key="5">
    <source>
        <dbReference type="SAM" id="MobiDB-lite"/>
    </source>
</evidence>
<comment type="subcellular location">
    <subcellularLocation>
        <location evidence="1">Nucleus</location>
        <location evidence="1">Nucleolus</location>
    </subcellularLocation>
</comment>
<keyword evidence="7" id="KW-1185">Reference proteome</keyword>
<comment type="caution">
    <text evidence="6">The sequence shown here is derived from an EMBL/GenBank/DDBJ whole genome shotgun (WGS) entry which is preliminary data.</text>
</comment>
<accession>A0A0M8MI21</accession>
<dbReference type="GO" id="GO:0030686">
    <property type="term" value="C:90S preribosome"/>
    <property type="evidence" value="ECO:0007669"/>
    <property type="project" value="InterPro"/>
</dbReference>
<dbReference type="STRING" id="77020.A0A0M8MI21"/>
<dbReference type="GeneID" id="28726976"/>
<proteinExistence type="inferred from homology"/>
<dbReference type="GO" id="GO:0005730">
    <property type="term" value="C:nucleolus"/>
    <property type="evidence" value="ECO:0007669"/>
    <property type="project" value="UniProtKB-SubCell"/>
</dbReference>
<feature type="region of interest" description="Disordered" evidence="5">
    <location>
        <begin position="1"/>
        <end position="99"/>
    </location>
</feature>
<dbReference type="EMBL" id="LGAV01000008">
    <property type="protein sequence ID" value="KOS12886.1"/>
    <property type="molecule type" value="Genomic_DNA"/>
</dbReference>
<evidence type="ECO:0000256" key="2">
    <source>
        <dbReference type="ARBA" id="ARBA00011022"/>
    </source>
</evidence>
<dbReference type="Pfam" id="PF15341">
    <property type="entry name" value="SLX9"/>
    <property type="match status" value="1"/>
</dbReference>
<dbReference type="Proteomes" id="UP000037751">
    <property type="component" value="Unassembled WGS sequence"/>
</dbReference>